<feature type="domain" description="Nudix hydrolase" evidence="1">
    <location>
        <begin position="18"/>
        <end position="153"/>
    </location>
</feature>
<dbReference type="Pfam" id="PF00293">
    <property type="entry name" value="NUDIX"/>
    <property type="match status" value="1"/>
</dbReference>
<evidence type="ECO:0000313" key="3">
    <source>
        <dbReference type="Proteomes" id="UP000176511"/>
    </source>
</evidence>
<protein>
    <recommendedName>
        <fullName evidence="1">Nudix hydrolase domain-containing protein</fullName>
    </recommendedName>
</protein>
<dbReference type="EMBL" id="MFLE01000025">
    <property type="protein sequence ID" value="OGG61119.1"/>
    <property type="molecule type" value="Genomic_DNA"/>
</dbReference>
<dbReference type="PANTHER" id="PTHR43736:SF1">
    <property type="entry name" value="DIHYDRONEOPTERIN TRIPHOSPHATE DIPHOSPHATASE"/>
    <property type="match status" value="1"/>
</dbReference>
<evidence type="ECO:0000313" key="2">
    <source>
        <dbReference type="EMBL" id="OGG61119.1"/>
    </source>
</evidence>
<comment type="caution">
    <text evidence="2">The sequence shown here is derived from an EMBL/GenBank/DDBJ whole genome shotgun (WGS) entry which is preliminary data.</text>
</comment>
<dbReference type="STRING" id="1798491.A3C87_03135"/>
<accession>A0A1F6DI42</accession>
<dbReference type="Proteomes" id="UP000176511">
    <property type="component" value="Unassembled WGS sequence"/>
</dbReference>
<dbReference type="AlphaFoldDB" id="A0A1F6DI42"/>
<dbReference type="InterPro" id="IPR015797">
    <property type="entry name" value="NUDIX_hydrolase-like_dom_sf"/>
</dbReference>
<proteinExistence type="predicted"/>
<dbReference type="Gene3D" id="3.90.79.10">
    <property type="entry name" value="Nucleoside Triphosphate Pyrophosphohydrolase"/>
    <property type="match status" value="1"/>
</dbReference>
<dbReference type="PANTHER" id="PTHR43736">
    <property type="entry name" value="ADP-RIBOSE PYROPHOSPHATASE"/>
    <property type="match status" value="1"/>
</dbReference>
<reference evidence="2 3" key="1">
    <citation type="journal article" date="2016" name="Nat. Commun.">
        <title>Thousands of microbial genomes shed light on interconnected biogeochemical processes in an aquifer system.</title>
        <authorList>
            <person name="Anantharaman K."/>
            <person name="Brown C.T."/>
            <person name="Hug L.A."/>
            <person name="Sharon I."/>
            <person name="Castelle C.J."/>
            <person name="Probst A.J."/>
            <person name="Thomas B.C."/>
            <person name="Singh A."/>
            <person name="Wilkins M.J."/>
            <person name="Karaoz U."/>
            <person name="Brodie E.L."/>
            <person name="Williams K.H."/>
            <person name="Hubbard S.S."/>
            <person name="Banfield J.F."/>
        </authorList>
    </citation>
    <scope>NUCLEOTIDE SEQUENCE [LARGE SCALE GENOMIC DNA]</scope>
</reference>
<dbReference type="InterPro" id="IPR000086">
    <property type="entry name" value="NUDIX_hydrolase_dom"/>
</dbReference>
<dbReference type="SUPFAM" id="SSF55811">
    <property type="entry name" value="Nudix"/>
    <property type="match status" value="1"/>
</dbReference>
<gene>
    <name evidence="2" type="ORF">A3C87_03135</name>
</gene>
<name>A0A1F6DI42_9BACT</name>
<sequence length="153" mass="17752">MPPRKLTTEEYISYMDKTPVACIDIVLFNENRTQVLLFKRTNEPAQGIYFTPGGCIQKGETFAEAAIRKMKEELNISLRHEELTNPHIIEELWPNSAFPNISYHAITIFFGYTLTKAEADAITLDLQHSARQWFSVDDPSIHPYIQERIHRTR</sequence>
<evidence type="ECO:0000259" key="1">
    <source>
        <dbReference type="PROSITE" id="PS51462"/>
    </source>
</evidence>
<organism evidence="2 3">
    <name type="scientific">Candidatus Kaiserbacteria bacterium RIFCSPHIGHO2_02_FULL_49_34</name>
    <dbReference type="NCBI Taxonomy" id="1798491"/>
    <lineage>
        <taxon>Bacteria</taxon>
        <taxon>Candidatus Kaiseribacteriota</taxon>
    </lineage>
</organism>
<dbReference type="PROSITE" id="PS51462">
    <property type="entry name" value="NUDIX"/>
    <property type="match status" value="1"/>
</dbReference>